<sequence length="575" mass="62247">MAQNYDLIIRGGLVVDGTGSAPVQQDIAVRDGRIVAIGNITESGAEEIDATDRIVTPGFVDVHTHYDGQAVWSEEMAPSSSHGVTTAVMGNCGVGFAPCRQEDHDMLINVMEGVEDIPGVVMAEGLPWNWETFPEYLDVVDKGQRDIDVAVYLPHSPLRVYAMGERGANREPATAEDLERMRNLSREAIEAGAIGFATSRLSIHKTADGGSIPTFQTDVDELTAICGGMADAGAGTFQIVLDAFVGFDREYPVIEAVVSETGRPVTFTLASGNDAPPRWRKVLTMMEETNAANDGDARVTGQVMPRPIGIIEGLELSVHPFIMCPSWQKIADLPLDEKVAAMRDPELRQALITEEPDPGHPFNELGRNWRWLYPLDDPPDYAPPADQSLEALAAARGCTPQDIAYDRFLETEGKGLLLGALGNYENNSLDSVHEMLSHPHCIPALGDGGAHYGAICDASFSTFLLTHWVKGNQPKQFDLPGAIHMLTQKPARTVGLHDRGVLKVGAKADINVINLDALRLHLPEIVHDLPAGGRRLHQRATGYDATIVSGEIIRRFDDATGARPGKLVRGVQQAA</sequence>
<dbReference type="Gene3D" id="3.20.20.140">
    <property type="entry name" value="Metal-dependent hydrolases"/>
    <property type="match status" value="2"/>
</dbReference>
<dbReference type="Gene3D" id="2.30.40.10">
    <property type="entry name" value="Urease, subunit C, domain 1"/>
    <property type="match status" value="1"/>
</dbReference>
<keyword evidence="3" id="KW-1185">Reference proteome</keyword>
<feature type="domain" description="Amidohydrolase 3" evidence="1">
    <location>
        <begin position="46"/>
        <end position="553"/>
    </location>
</feature>
<dbReference type="AlphaFoldDB" id="A0A1N6DG78"/>
<evidence type="ECO:0000313" key="3">
    <source>
        <dbReference type="Proteomes" id="UP000185192"/>
    </source>
</evidence>
<proteinExistence type="predicted"/>
<dbReference type="SUPFAM" id="SSF51338">
    <property type="entry name" value="Composite domain of metallo-dependent hydrolases"/>
    <property type="match status" value="1"/>
</dbReference>
<name>A0A1N6DG78_9SPHN</name>
<dbReference type="PANTHER" id="PTHR11647">
    <property type="entry name" value="HYDRANTOINASE/DIHYDROPYRIMIDINASE FAMILY MEMBER"/>
    <property type="match status" value="1"/>
</dbReference>
<dbReference type="Proteomes" id="UP000185192">
    <property type="component" value="Unassembled WGS sequence"/>
</dbReference>
<dbReference type="InterPro" id="IPR013108">
    <property type="entry name" value="Amidohydro_3"/>
</dbReference>
<dbReference type="SUPFAM" id="SSF51556">
    <property type="entry name" value="Metallo-dependent hydrolases"/>
    <property type="match status" value="1"/>
</dbReference>
<dbReference type="InterPro" id="IPR050378">
    <property type="entry name" value="Metallo-dep_Hydrolases_sf"/>
</dbReference>
<dbReference type="EMBL" id="FSQW01000001">
    <property type="protein sequence ID" value="SIN69693.1"/>
    <property type="molecule type" value="Genomic_DNA"/>
</dbReference>
<protein>
    <submittedName>
        <fullName evidence="2">N-acyl-D-aspartate/D-glutamate deacylase</fullName>
    </submittedName>
</protein>
<gene>
    <name evidence="2" type="ORF">SAMN02745824_1891</name>
</gene>
<dbReference type="GO" id="GO:0005829">
    <property type="term" value="C:cytosol"/>
    <property type="evidence" value="ECO:0007669"/>
    <property type="project" value="TreeGrafter"/>
</dbReference>
<evidence type="ECO:0000259" key="1">
    <source>
        <dbReference type="Pfam" id="PF07969"/>
    </source>
</evidence>
<dbReference type="PANTHER" id="PTHR11647:SF1">
    <property type="entry name" value="COLLAPSIN RESPONSE MEDIATOR PROTEIN"/>
    <property type="match status" value="1"/>
</dbReference>
<dbReference type="InterPro" id="IPR032466">
    <property type="entry name" value="Metal_Hydrolase"/>
</dbReference>
<organism evidence="2 3">
    <name type="scientific">Parasphingorhabdus marina DSM 22363</name>
    <dbReference type="NCBI Taxonomy" id="1123272"/>
    <lineage>
        <taxon>Bacteria</taxon>
        <taxon>Pseudomonadati</taxon>
        <taxon>Pseudomonadota</taxon>
        <taxon>Alphaproteobacteria</taxon>
        <taxon>Sphingomonadales</taxon>
        <taxon>Sphingomonadaceae</taxon>
        <taxon>Parasphingorhabdus</taxon>
    </lineage>
</organism>
<dbReference type="GO" id="GO:0016812">
    <property type="term" value="F:hydrolase activity, acting on carbon-nitrogen (but not peptide) bonds, in cyclic amides"/>
    <property type="evidence" value="ECO:0007669"/>
    <property type="project" value="TreeGrafter"/>
</dbReference>
<dbReference type="InterPro" id="IPR011059">
    <property type="entry name" value="Metal-dep_hydrolase_composite"/>
</dbReference>
<dbReference type="RefSeq" id="WP_074204743.1">
    <property type="nucleotide sequence ID" value="NZ_FSQW01000001.1"/>
</dbReference>
<dbReference type="CDD" id="cd01297">
    <property type="entry name" value="D-aminoacylase"/>
    <property type="match status" value="1"/>
</dbReference>
<evidence type="ECO:0000313" key="2">
    <source>
        <dbReference type="EMBL" id="SIN69693.1"/>
    </source>
</evidence>
<dbReference type="Pfam" id="PF07969">
    <property type="entry name" value="Amidohydro_3"/>
    <property type="match status" value="1"/>
</dbReference>
<accession>A0A1N6DG78</accession>
<reference evidence="3" key="1">
    <citation type="submission" date="2016-11" db="EMBL/GenBank/DDBJ databases">
        <authorList>
            <person name="Varghese N."/>
            <person name="Submissions S."/>
        </authorList>
    </citation>
    <scope>NUCLEOTIDE SEQUENCE [LARGE SCALE GENOMIC DNA]</scope>
    <source>
        <strain evidence="3">DSM 22363</strain>
    </source>
</reference>
<dbReference type="STRING" id="1123272.SAMN02745824_1891"/>
<dbReference type="OrthoDB" id="9766983at2"/>